<dbReference type="AlphaFoldDB" id="A0A4R4DTJ5"/>
<keyword evidence="2" id="KW-1185">Reference proteome</keyword>
<dbReference type="InterPro" id="IPR007459">
    <property type="entry name" value="DNA_pol3_chi"/>
</dbReference>
<dbReference type="Gene3D" id="3.40.50.10110">
    <property type="entry name" value="DNA polymerase III subunit chi"/>
    <property type="match status" value="1"/>
</dbReference>
<dbReference type="PANTHER" id="PTHR38767">
    <property type="entry name" value="DNA POLYMERASE III SUBUNIT CHI"/>
    <property type="match status" value="1"/>
</dbReference>
<protein>
    <submittedName>
        <fullName evidence="1">DNA polymerase III subunit chi</fullName>
    </submittedName>
</protein>
<reference evidence="1 2" key="1">
    <citation type="submission" date="2019-03" db="EMBL/GenBank/DDBJ databases">
        <title>Paracraurococcus aquatilis NE82 genome sequence.</title>
        <authorList>
            <person name="Zhao Y."/>
            <person name="Du Z."/>
        </authorList>
    </citation>
    <scope>NUCLEOTIDE SEQUENCE [LARGE SCALE GENOMIC DNA]</scope>
    <source>
        <strain evidence="1 2">NE82</strain>
    </source>
</reference>
<sequence length="153" mass="16500">MTEIAFYHLTRTPLDQALPKLLGRVLASGGRALVLCGTEERVAALDAALWLSADPDWLPHGSKAMGHAPQQPIWLTAEDVGEAGAPNGARFLVLVDGAESARLDAFDRVLDLFDGADEAAVQAARRRWTTAKAAGHALSYWQQGQRGWERKAG</sequence>
<dbReference type="GO" id="GO:0006260">
    <property type="term" value="P:DNA replication"/>
    <property type="evidence" value="ECO:0007669"/>
    <property type="project" value="InterPro"/>
</dbReference>
<dbReference type="Pfam" id="PF04364">
    <property type="entry name" value="DNA_pol3_chi"/>
    <property type="match status" value="1"/>
</dbReference>
<organism evidence="1 2">
    <name type="scientific">Roseicella aquatilis</name>
    <dbReference type="NCBI Taxonomy" id="2527868"/>
    <lineage>
        <taxon>Bacteria</taxon>
        <taxon>Pseudomonadati</taxon>
        <taxon>Pseudomonadota</taxon>
        <taxon>Alphaproteobacteria</taxon>
        <taxon>Acetobacterales</taxon>
        <taxon>Roseomonadaceae</taxon>
        <taxon>Roseicella</taxon>
    </lineage>
</organism>
<proteinExistence type="predicted"/>
<accession>A0A4R4DTJ5</accession>
<evidence type="ECO:0000313" key="1">
    <source>
        <dbReference type="EMBL" id="TCZ66046.1"/>
    </source>
</evidence>
<dbReference type="NCBIfam" id="NF004347">
    <property type="entry name" value="PRK05728.1-4"/>
    <property type="match status" value="1"/>
</dbReference>
<dbReference type="GO" id="GO:0003887">
    <property type="term" value="F:DNA-directed DNA polymerase activity"/>
    <property type="evidence" value="ECO:0007669"/>
    <property type="project" value="InterPro"/>
</dbReference>
<comment type="caution">
    <text evidence="1">The sequence shown here is derived from an EMBL/GenBank/DDBJ whole genome shotgun (WGS) entry which is preliminary data.</text>
</comment>
<dbReference type="OrthoDB" id="9795973at2"/>
<dbReference type="SUPFAM" id="SSF102400">
    <property type="entry name" value="DNA polymerase III chi subunit"/>
    <property type="match status" value="1"/>
</dbReference>
<dbReference type="EMBL" id="SKBM01000002">
    <property type="protein sequence ID" value="TCZ66046.1"/>
    <property type="molecule type" value="Genomic_DNA"/>
</dbReference>
<name>A0A4R4DTJ5_9PROT</name>
<dbReference type="RefSeq" id="WP_132284352.1">
    <property type="nucleotide sequence ID" value="NZ_SKBM01000002.1"/>
</dbReference>
<dbReference type="Proteomes" id="UP000295023">
    <property type="component" value="Unassembled WGS sequence"/>
</dbReference>
<dbReference type="PANTHER" id="PTHR38767:SF1">
    <property type="entry name" value="DNA POLYMERASE III SUBUNIT CHI"/>
    <property type="match status" value="1"/>
</dbReference>
<dbReference type="InterPro" id="IPR036768">
    <property type="entry name" value="PolIII_chi_sf"/>
</dbReference>
<gene>
    <name evidence="1" type="ORF">EXY23_02890</name>
</gene>
<evidence type="ECO:0000313" key="2">
    <source>
        <dbReference type="Proteomes" id="UP000295023"/>
    </source>
</evidence>
<dbReference type="GO" id="GO:0032298">
    <property type="term" value="P:positive regulation of DNA-templated DNA replication initiation"/>
    <property type="evidence" value="ECO:0007669"/>
    <property type="project" value="TreeGrafter"/>
</dbReference>
<dbReference type="GO" id="GO:0003677">
    <property type="term" value="F:DNA binding"/>
    <property type="evidence" value="ECO:0007669"/>
    <property type="project" value="InterPro"/>
</dbReference>